<dbReference type="InterPro" id="IPR015424">
    <property type="entry name" value="PyrdxlP-dep_Trfase"/>
</dbReference>
<dbReference type="InterPro" id="IPR050596">
    <property type="entry name" value="AspAT/PAT-like"/>
</dbReference>
<keyword evidence="3 6" id="KW-0032">Aminotransferase</keyword>
<dbReference type="GO" id="GO:0006520">
    <property type="term" value="P:amino acid metabolic process"/>
    <property type="evidence" value="ECO:0007669"/>
    <property type="project" value="InterPro"/>
</dbReference>
<gene>
    <name evidence="8" type="ORF">TSACC_22589</name>
</gene>
<dbReference type="PROSITE" id="PS00105">
    <property type="entry name" value="AA_TRANSFER_CLASS_1"/>
    <property type="match status" value="1"/>
</dbReference>
<organism evidence="8 9">
    <name type="scientific">Terrimicrobium sacchariphilum</name>
    <dbReference type="NCBI Taxonomy" id="690879"/>
    <lineage>
        <taxon>Bacteria</taxon>
        <taxon>Pseudomonadati</taxon>
        <taxon>Verrucomicrobiota</taxon>
        <taxon>Terrimicrobiia</taxon>
        <taxon>Terrimicrobiales</taxon>
        <taxon>Terrimicrobiaceae</taxon>
        <taxon>Terrimicrobium</taxon>
    </lineage>
</organism>
<dbReference type="Proteomes" id="UP000076023">
    <property type="component" value="Unassembled WGS sequence"/>
</dbReference>
<evidence type="ECO:0000256" key="3">
    <source>
        <dbReference type="ARBA" id="ARBA00022576"/>
    </source>
</evidence>
<dbReference type="InterPro" id="IPR015421">
    <property type="entry name" value="PyrdxlP-dep_Trfase_major"/>
</dbReference>
<dbReference type="PANTHER" id="PTHR46383">
    <property type="entry name" value="ASPARTATE AMINOTRANSFERASE"/>
    <property type="match status" value="1"/>
</dbReference>
<dbReference type="EMBL" id="BDCO01000002">
    <property type="protein sequence ID" value="GAT34165.1"/>
    <property type="molecule type" value="Genomic_DNA"/>
</dbReference>
<dbReference type="CDD" id="cd00609">
    <property type="entry name" value="AAT_like"/>
    <property type="match status" value="1"/>
</dbReference>
<dbReference type="InterPro" id="IPR015422">
    <property type="entry name" value="PyrdxlP-dep_Trfase_small"/>
</dbReference>
<dbReference type="Gene3D" id="3.90.1150.10">
    <property type="entry name" value="Aspartate Aminotransferase, domain 1"/>
    <property type="match status" value="1"/>
</dbReference>
<evidence type="ECO:0000256" key="1">
    <source>
        <dbReference type="ARBA" id="ARBA00001933"/>
    </source>
</evidence>
<comment type="similarity">
    <text evidence="2 6">Belongs to the class-I pyridoxal-phosphate-dependent aminotransferase family.</text>
</comment>
<proteinExistence type="inferred from homology"/>
<reference evidence="9" key="1">
    <citation type="journal article" date="2017" name="Genome Announc.">
        <title>Draft Genome Sequence of Terrimicrobium sacchariphilum NM-5T, a Facultative Anaerobic Soil Bacterium of the Class Spartobacteria.</title>
        <authorList>
            <person name="Qiu Y.L."/>
            <person name="Tourlousse D.M."/>
            <person name="Matsuura N."/>
            <person name="Ohashi A."/>
            <person name="Sekiguchi Y."/>
        </authorList>
    </citation>
    <scope>NUCLEOTIDE SEQUENCE [LARGE SCALE GENOMIC DNA]</scope>
    <source>
        <strain evidence="9">NM-5</strain>
    </source>
</reference>
<comment type="cofactor">
    <cofactor evidence="1 6">
        <name>pyridoxal 5'-phosphate</name>
        <dbReference type="ChEBI" id="CHEBI:597326"/>
    </cofactor>
</comment>
<dbReference type="InterPro" id="IPR004838">
    <property type="entry name" value="NHTrfase_class1_PyrdxlP-BS"/>
</dbReference>
<dbReference type="SUPFAM" id="SSF53383">
    <property type="entry name" value="PLP-dependent transferases"/>
    <property type="match status" value="1"/>
</dbReference>
<evidence type="ECO:0000313" key="9">
    <source>
        <dbReference type="Proteomes" id="UP000076023"/>
    </source>
</evidence>
<dbReference type="Gene3D" id="3.40.640.10">
    <property type="entry name" value="Type I PLP-dependent aspartate aminotransferase-like (Major domain)"/>
    <property type="match status" value="1"/>
</dbReference>
<evidence type="ECO:0000259" key="7">
    <source>
        <dbReference type="Pfam" id="PF00155"/>
    </source>
</evidence>
<dbReference type="FunFam" id="3.40.640.10:FF:000033">
    <property type="entry name" value="Aspartate aminotransferase"/>
    <property type="match status" value="1"/>
</dbReference>
<keyword evidence="5" id="KW-0663">Pyridoxal phosphate</keyword>
<evidence type="ECO:0000256" key="5">
    <source>
        <dbReference type="ARBA" id="ARBA00022898"/>
    </source>
</evidence>
<dbReference type="EC" id="2.6.1.-" evidence="6"/>
<evidence type="ECO:0000256" key="2">
    <source>
        <dbReference type="ARBA" id="ARBA00007441"/>
    </source>
</evidence>
<dbReference type="AlphaFoldDB" id="A0A146G909"/>
<dbReference type="Pfam" id="PF00155">
    <property type="entry name" value="Aminotran_1_2"/>
    <property type="match status" value="1"/>
</dbReference>
<dbReference type="GO" id="GO:0008483">
    <property type="term" value="F:transaminase activity"/>
    <property type="evidence" value="ECO:0007669"/>
    <property type="project" value="UniProtKB-KW"/>
</dbReference>
<evidence type="ECO:0000313" key="8">
    <source>
        <dbReference type="EMBL" id="GAT34165.1"/>
    </source>
</evidence>
<dbReference type="GO" id="GO:0030170">
    <property type="term" value="F:pyridoxal phosphate binding"/>
    <property type="evidence" value="ECO:0007669"/>
    <property type="project" value="InterPro"/>
</dbReference>
<dbReference type="FunCoup" id="A0A146G909">
    <property type="interactions" value="121"/>
</dbReference>
<dbReference type="STRING" id="690879.TSACC_22589"/>
<dbReference type="InParanoid" id="A0A146G909"/>
<keyword evidence="4 6" id="KW-0808">Transferase</keyword>
<feature type="domain" description="Aminotransferase class I/classII large" evidence="7">
    <location>
        <begin position="29"/>
        <end position="379"/>
    </location>
</feature>
<name>A0A146G909_TERSA</name>
<keyword evidence="9" id="KW-1185">Reference proteome</keyword>
<dbReference type="RefSeq" id="WP_075079821.1">
    <property type="nucleotide sequence ID" value="NZ_BDCO01000002.1"/>
</dbReference>
<comment type="caution">
    <text evidence="8">The sequence shown here is derived from an EMBL/GenBank/DDBJ whole genome shotgun (WGS) entry which is preliminary data.</text>
</comment>
<evidence type="ECO:0000256" key="4">
    <source>
        <dbReference type="ARBA" id="ARBA00022679"/>
    </source>
</evidence>
<accession>A0A146G909</accession>
<dbReference type="OrthoDB" id="9813612at2"/>
<protein>
    <recommendedName>
        <fullName evidence="6">Aminotransferase</fullName>
        <ecNumber evidence="6">2.6.1.-</ecNumber>
    </recommendedName>
</protein>
<dbReference type="PANTHER" id="PTHR46383:SF3">
    <property type="entry name" value="ASPARTATE AMINOTRANSFERASE-RELATED"/>
    <property type="match status" value="1"/>
</dbReference>
<dbReference type="InterPro" id="IPR004839">
    <property type="entry name" value="Aminotransferase_I/II_large"/>
</dbReference>
<sequence length="393" mass="43708">MSIRIADTVREIPRSGIRDFFEVVQTMGDVISLGIGEPDFATPWHIREAAIYSLEKGRTGYTSNLGLPRLRRTISDYVYDHFHVRYEPLSEVLVSIGVSEAIDIALRALLNPGDEVLYHEPCYVSYAPSITLAGGVARAIPTYAEDNFILKAEAIEKAITPKTRVLMLNFPTNPTGAAMPPEELEEIAAVCIKHDIVVLTDEIYSELTYDGKQHFSIAAVPGMKERTVLLHGVSKAYAMTGWRIGFVCAPVELIEAMMKIHQYSILCASIMGQEAAVEALERGEQSMVSMRREYELRRNYIVRGFNDLGLECFRPRGAFYVFPKISTMGLSSREFSLRLLREKKVAVVPGSAFGPSGEGHVRCSYATALDQIKIAIERIGEFCEELRVSEAAA</sequence>
<evidence type="ECO:0000256" key="6">
    <source>
        <dbReference type="RuleBase" id="RU000481"/>
    </source>
</evidence>